<dbReference type="AlphaFoldDB" id="F2R8N7"/>
<evidence type="ECO:0000313" key="2">
    <source>
        <dbReference type="Proteomes" id="UP000006854"/>
    </source>
</evidence>
<reference evidence="1 2" key="1">
    <citation type="journal article" date="2011" name="BMC Genomics">
        <title>Genome-wide analysis of the role of GlnR in Streptomyces venezuelae provides new insights into global nitrogen regulation in actinomycetes.</title>
        <authorList>
            <person name="Pullan S.T."/>
            <person name="Bibb M.J."/>
            <person name="Merrick M."/>
        </authorList>
    </citation>
    <scope>NUCLEOTIDE SEQUENCE [LARGE SCALE GENOMIC DNA]</scope>
    <source>
        <strain evidence="2">ATCC 10712 / CBS 650.69 / DSM 40230 / JCM 4526 / NBRC 13096 / PD 04745</strain>
    </source>
</reference>
<dbReference type="Proteomes" id="UP000006854">
    <property type="component" value="Chromosome"/>
</dbReference>
<accession>F2R8N7</accession>
<dbReference type="KEGG" id="sve:SVEN_0668"/>
<proteinExistence type="predicted"/>
<dbReference type="HOGENOM" id="CLU_1854174_0_0_11"/>
<dbReference type="eggNOG" id="ENOG5033WE2">
    <property type="taxonomic scope" value="Bacteria"/>
</dbReference>
<evidence type="ECO:0000313" key="1">
    <source>
        <dbReference type="EMBL" id="CCA53955.1"/>
    </source>
</evidence>
<name>F2R8N7_STRVP</name>
<dbReference type="OrthoDB" id="4170159at2"/>
<organism evidence="1 2">
    <name type="scientific">Streptomyces venezuelae (strain ATCC 10712 / CBS 650.69 / DSM 40230 / JCM 4526 / NBRC 13096 / PD 04745)</name>
    <dbReference type="NCBI Taxonomy" id="953739"/>
    <lineage>
        <taxon>Bacteria</taxon>
        <taxon>Bacillati</taxon>
        <taxon>Actinomycetota</taxon>
        <taxon>Actinomycetes</taxon>
        <taxon>Kitasatosporales</taxon>
        <taxon>Streptomycetaceae</taxon>
        <taxon>Streptomyces</taxon>
    </lineage>
</organism>
<sequence length="138" mass="14968">MGMRMVIEELADEAERQVRDQVWILGAADLAAATKAADNLHDAISSRLVQDELPLVQRLAHLREALAVLAVALAHVHGRMAWFLGAATTALTPILNWRALPPDDGPTFGAVQPTLQQYEDAEDAVRRLQKALAAITTA</sequence>
<keyword evidence="2" id="KW-1185">Reference proteome</keyword>
<dbReference type="EMBL" id="FR845719">
    <property type="protein sequence ID" value="CCA53955.1"/>
    <property type="molecule type" value="Genomic_DNA"/>
</dbReference>
<protein>
    <submittedName>
        <fullName evidence="1">Uncharacterized protein</fullName>
    </submittedName>
</protein>
<dbReference type="STRING" id="953739.SVEN_0668"/>
<gene>
    <name evidence="1" type="ordered locus">SVEN_0668</name>
</gene>